<evidence type="ECO:0000313" key="3">
    <source>
        <dbReference type="EMBL" id="PQO43532.1"/>
    </source>
</evidence>
<keyword evidence="1" id="KW-1133">Transmembrane helix</keyword>
<dbReference type="Gene3D" id="1.20.144.10">
    <property type="entry name" value="Phosphatidic acid phosphatase type 2/haloperoxidase"/>
    <property type="match status" value="1"/>
</dbReference>
<keyword evidence="1" id="KW-0812">Transmembrane</keyword>
<feature type="domain" description="Phosphatidic acid phosphatase type 2/haloperoxidase" evidence="2">
    <location>
        <begin position="120"/>
        <end position="248"/>
    </location>
</feature>
<feature type="transmembrane region" description="Helical" evidence="1">
    <location>
        <begin position="86"/>
        <end position="107"/>
    </location>
</feature>
<dbReference type="AlphaFoldDB" id="A0A2S8GGD9"/>
<evidence type="ECO:0000256" key="1">
    <source>
        <dbReference type="SAM" id="Phobius"/>
    </source>
</evidence>
<gene>
    <name evidence="3" type="ORF">C5Y93_23055</name>
</gene>
<dbReference type="PANTHER" id="PTHR14969:SF13">
    <property type="entry name" value="AT30094P"/>
    <property type="match status" value="1"/>
</dbReference>
<dbReference type="InterPro" id="IPR036938">
    <property type="entry name" value="PAP2/HPO_sf"/>
</dbReference>
<dbReference type="RefSeq" id="WP_105337818.1">
    <property type="nucleotide sequence ID" value="NZ_PUHZ01000023.1"/>
</dbReference>
<comment type="caution">
    <text evidence="3">The sequence shown here is derived from an EMBL/GenBank/DDBJ whole genome shotgun (WGS) entry which is preliminary data.</text>
</comment>
<feature type="transmembrane region" description="Helical" evidence="1">
    <location>
        <begin position="119"/>
        <end position="139"/>
    </location>
</feature>
<evidence type="ECO:0000313" key="4">
    <source>
        <dbReference type="Proteomes" id="UP000237819"/>
    </source>
</evidence>
<dbReference type="OrthoDB" id="9789113at2"/>
<dbReference type="Pfam" id="PF01569">
    <property type="entry name" value="PAP2"/>
    <property type="match status" value="1"/>
</dbReference>
<evidence type="ECO:0000259" key="2">
    <source>
        <dbReference type="SMART" id="SM00014"/>
    </source>
</evidence>
<sequence>MSSNKLSQSNAVLPLKTAGPDAGEPRSYKEAIWREKWTILVPLTLLAAFTAACYLLPIDQICSRFYYIDGHYGWAGEHWFTEDLCYYLSPIPGVVLGIAAIVVLAVGRWSPELAARKPVARFILFVVLAGPLLLVNGLIKPAIGRPRPNQLAEFGAYKPKNVHYVAPWQLSKVDGKSFPSGHASMGFLWMAPAFLYWRRNRWAVAGWMTVGVLFGAGIGFFRIAVGAHFLSDIVWSCGIVYFSGLAMYLALGGWRDGAFQAQLPDEVNENTAARDAAAQGPQSEAQAA</sequence>
<feature type="transmembrane region" description="Helical" evidence="1">
    <location>
        <begin position="178"/>
        <end position="197"/>
    </location>
</feature>
<feature type="transmembrane region" description="Helical" evidence="1">
    <location>
        <begin position="233"/>
        <end position="251"/>
    </location>
</feature>
<dbReference type="InterPro" id="IPR000326">
    <property type="entry name" value="PAP2/HPO"/>
</dbReference>
<protein>
    <recommendedName>
        <fullName evidence="2">Phosphatidic acid phosphatase type 2/haloperoxidase domain-containing protein</fullName>
    </recommendedName>
</protein>
<name>A0A2S8GGD9_9BACT</name>
<feature type="transmembrane region" description="Helical" evidence="1">
    <location>
        <begin position="204"/>
        <end position="227"/>
    </location>
</feature>
<reference evidence="3 4" key="1">
    <citation type="submission" date="2018-02" db="EMBL/GenBank/DDBJ databases">
        <title>Comparative genomes isolates from brazilian mangrove.</title>
        <authorList>
            <person name="Araujo J.E."/>
            <person name="Taketani R.G."/>
            <person name="Silva M.C.P."/>
            <person name="Loureco M.V."/>
            <person name="Andreote F.D."/>
        </authorList>
    </citation>
    <scope>NUCLEOTIDE SEQUENCE [LARGE SCALE GENOMIC DNA]</scope>
    <source>
        <strain evidence="3 4">Nap-Phe MGV</strain>
    </source>
</reference>
<dbReference type="Proteomes" id="UP000237819">
    <property type="component" value="Unassembled WGS sequence"/>
</dbReference>
<dbReference type="PANTHER" id="PTHR14969">
    <property type="entry name" value="SPHINGOSINE-1-PHOSPHATE PHOSPHOHYDROLASE"/>
    <property type="match status" value="1"/>
</dbReference>
<proteinExistence type="predicted"/>
<keyword evidence="1" id="KW-0472">Membrane</keyword>
<dbReference type="SMART" id="SM00014">
    <property type="entry name" value="acidPPc"/>
    <property type="match status" value="1"/>
</dbReference>
<dbReference type="SUPFAM" id="SSF48317">
    <property type="entry name" value="Acid phosphatase/Vanadium-dependent haloperoxidase"/>
    <property type="match status" value="1"/>
</dbReference>
<dbReference type="EMBL" id="PUHZ01000023">
    <property type="protein sequence ID" value="PQO43532.1"/>
    <property type="molecule type" value="Genomic_DNA"/>
</dbReference>
<feature type="transmembrane region" description="Helical" evidence="1">
    <location>
        <begin position="37"/>
        <end position="57"/>
    </location>
</feature>
<accession>A0A2S8GGD9</accession>
<dbReference type="CDD" id="cd03396">
    <property type="entry name" value="PAP2_like_6"/>
    <property type="match status" value="1"/>
</dbReference>
<organism evidence="3 4">
    <name type="scientific">Blastopirellula marina</name>
    <dbReference type="NCBI Taxonomy" id="124"/>
    <lineage>
        <taxon>Bacteria</taxon>
        <taxon>Pseudomonadati</taxon>
        <taxon>Planctomycetota</taxon>
        <taxon>Planctomycetia</taxon>
        <taxon>Pirellulales</taxon>
        <taxon>Pirellulaceae</taxon>
        <taxon>Blastopirellula</taxon>
    </lineage>
</organism>